<evidence type="ECO:0000313" key="4">
    <source>
        <dbReference type="Proteomes" id="UP000000268"/>
    </source>
</evidence>
<dbReference type="Proteomes" id="UP000000268">
    <property type="component" value="Chromosome"/>
</dbReference>
<dbReference type="eggNOG" id="COG0687">
    <property type="taxonomic scope" value="Bacteria"/>
</dbReference>
<accession>B0C8D9</accession>
<feature type="compositionally biased region" description="Basic and acidic residues" evidence="2">
    <location>
        <begin position="75"/>
        <end position="91"/>
    </location>
</feature>
<dbReference type="OrthoDB" id="503789at2"/>
<protein>
    <submittedName>
        <fullName evidence="3">ABC transporter, periplasmic solute-binding protein</fullName>
    </submittedName>
</protein>
<evidence type="ECO:0000256" key="1">
    <source>
        <dbReference type="ARBA" id="ARBA00022729"/>
    </source>
</evidence>
<feature type="region of interest" description="Disordered" evidence="2">
    <location>
        <begin position="75"/>
        <end position="94"/>
    </location>
</feature>
<keyword evidence="4" id="KW-1185">Reference proteome</keyword>
<dbReference type="KEGG" id="amr:AM1_5133"/>
<evidence type="ECO:0000256" key="2">
    <source>
        <dbReference type="SAM" id="MobiDB-lite"/>
    </source>
</evidence>
<name>B0C8D9_ACAM1</name>
<dbReference type="EMBL" id="CP000828">
    <property type="protein sequence ID" value="ABW30094.1"/>
    <property type="molecule type" value="Genomic_DNA"/>
</dbReference>
<dbReference type="PROSITE" id="PS51257">
    <property type="entry name" value="PROKAR_LIPOPROTEIN"/>
    <property type="match status" value="1"/>
</dbReference>
<proteinExistence type="predicted"/>
<dbReference type="Gene3D" id="3.40.190.10">
    <property type="entry name" value="Periplasmic binding protein-like II"/>
    <property type="match status" value="2"/>
</dbReference>
<keyword evidence="1" id="KW-0732">Signal</keyword>
<dbReference type="PANTHER" id="PTHR30222">
    <property type="entry name" value="SPERMIDINE/PUTRESCINE-BINDING PERIPLASMIC PROTEIN"/>
    <property type="match status" value="1"/>
</dbReference>
<dbReference type="Pfam" id="PF13343">
    <property type="entry name" value="SBP_bac_6"/>
    <property type="match status" value="1"/>
</dbReference>
<dbReference type="HOGENOM" id="CLU_026974_11_1_3"/>
<gene>
    <name evidence="3" type="ordered locus">AM1_5133</name>
</gene>
<reference evidence="3 4" key="1">
    <citation type="journal article" date="2008" name="Proc. Natl. Acad. Sci. U.S.A.">
        <title>Niche adaptation and genome expansion in the chlorophyll d-producing cyanobacterium Acaryochloris marina.</title>
        <authorList>
            <person name="Swingley W.D."/>
            <person name="Chen M."/>
            <person name="Cheung P.C."/>
            <person name="Conrad A.L."/>
            <person name="Dejesa L.C."/>
            <person name="Hao J."/>
            <person name="Honchak B.M."/>
            <person name="Karbach L.E."/>
            <person name="Kurdoglu A."/>
            <person name="Lahiri S."/>
            <person name="Mastrian S.D."/>
            <person name="Miyashita H."/>
            <person name="Page L."/>
            <person name="Ramakrishna P."/>
            <person name="Satoh S."/>
            <person name="Sattley W.M."/>
            <person name="Shimada Y."/>
            <person name="Taylor H.L."/>
            <person name="Tomo T."/>
            <person name="Tsuchiya T."/>
            <person name="Wang Z.T."/>
            <person name="Raymond J."/>
            <person name="Mimuro M."/>
            <person name="Blankenship R.E."/>
            <person name="Touchman J.W."/>
        </authorList>
    </citation>
    <scope>NUCLEOTIDE SEQUENCE [LARGE SCALE GENOMIC DNA]</scope>
    <source>
        <strain evidence="4">MBIC 11017</strain>
    </source>
</reference>
<dbReference type="RefSeq" id="WP_012165357.1">
    <property type="nucleotide sequence ID" value="NC_009925.1"/>
</dbReference>
<evidence type="ECO:0000313" key="3">
    <source>
        <dbReference type="EMBL" id="ABW30094.1"/>
    </source>
</evidence>
<dbReference type="SUPFAM" id="SSF53850">
    <property type="entry name" value="Periplasmic binding protein-like II"/>
    <property type="match status" value="1"/>
</dbReference>
<dbReference type="PANTHER" id="PTHR30222:SF17">
    <property type="entry name" value="SPERMIDINE_PUTRESCINE-BINDING PERIPLASMIC PROTEIN"/>
    <property type="match status" value="1"/>
</dbReference>
<sequence>MDRRSFLQTLGAVTLSQLLGACQQNNRTALQVNLLQKTLPPQLVDKFRSNSNIPLQISLKSSTQEIFTQLQKWNKEDQKQRSEKVPSEDQPKLPSRLASLGDYWLPQAIQQNLIQPLSADDLNRWSALAPQWQQLVRRDLQGNPSAEGKIWGAPYRWGATMIAFRKDKFRDLGWQPQDWSDLWRSELKEHISLLDQPREVIGLTLKKLGQSYNLEDLDTISELPQTLKELNEQTLFYASSQYLEPLILGDTWAAVGWSSDILPTLAREPDLEAVFPASGSALWADLWVQVQPSETINQWINYWWEDTVANNLSKFTDTISPLLSTTLPVKSQSHRLVAAPKQFERSEFLFPLSPPTLQQYERLWQAMRIPV</sequence>
<dbReference type="STRING" id="329726.AM1_5133"/>
<organism evidence="3 4">
    <name type="scientific">Acaryochloris marina (strain MBIC 11017)</name>
    <dbReference type="NCBI Taxonomy" id="329726"/>
    <lineage>
        <taxon>Bacteria</taxon>
        <taxon>Bacillati</taxon>
        <taxon>Cyanobacteriota</taxon>
        <taxon>Cyanophyceae</taxon>
        <taxon>Acaryochloridales</taxon>
        <taxon>Acaryochloridaceae</taxon>
        <taxon>Acaryochloris</taxon>
    </lineage>
</organism>
<dbReference type="AlphaFoldDB" id="B0C8D9"/>